<dbReference type="Proteomes" id="UP000783686">
    <property type="component" value="Unassembled WGS sequence"/>
</dbReference>
<accession>A0A811K8U6</accession>
<evidence type="ECO:0000256" key="3">
    <source>
        <dbReference type="SAM" id="MobiDB-lite"/>
    </source>
</evidence>
<proteinExistence type="predicted"/>
<dbReference type="PANTHER" id="PTHR21551">
    <property type="entry name" value="TOPOISOMERASE II-ASSOCIATED PROTEIN PAT1"/>
    <property type="match status" value="1"/>
</dbReference>
<organism evidence="4 5">
    <name type="scientific">Bursaphelenchus okinawaensis</name>
    <dbReference type="NCBI Taxonomy" id="465554"/>
    <lineage>
        <taxon>Eukaryota</taxon>
        <taxon>Metazoa</taxon>
        <taxon>Ecdysozoa</taxon>
        <taxon>Nematoda</taxon>
        <taxon>Chromadorea</taxon>
        <taxon>Rhabditida</taxon>
        <taxon>Tylenchina</taxon>
        <taxon>Tylenchomorpha</taxon>
        <taxon>Aphelenchoidea</taxon>
        <taxon>Aphelenchoididae</taxon>
        <taxon>Bursaphelenchus</taxon>
    </lineage>
</organism>
<evidence type="ECO:0000256" key="2">
    <source>
        <dbReference type="ARBA" id="ARBA00022490"/>
    </source>
</evidence>
<dbReference type="PANTHER" id="PTHR21551:SF0">
    <property type="entry name" value="PROTEIN ASSOCIATED WITH TOPO II RELATED-1, ISOFORM A"/>
    <property type="match status" value="1"/>
</dbReference>
<feature type="region of interest" description="Disordered" evidence="3">
    <location>
        <begin position="1"/>
        <end position="38"/>
    </location>
</feature>
<gene>
    <name evidence="4" type="ORF">BOKJ2_LOCUS4073</name>
</gene>
<keyword evidence="5" id="KW-1185">Reference proteome</keyword>
<protein>
    <recommendedName>
        <fullName evidence="6">PAT1 domain-containing protein</fullName>
    </recommendedName>
</protein>
<sequence>MDKARRSPSPQLESFQFEEDEDGEELESGSNERLEGEEDYDAINDETFGRCEPIDNADLETLAARAKLLDFGDEPDPVAWPDPSSIPLPTNLSSSMFDNSIWGYNKPSTSKRDSSDDFFSFITSATLPQSFDATGQKPPKPEYQKGRIEAQGCAVDIPKVQYLTEEDILRKAREEERPNLLSQLFESAKSGNGNQKMPLRESESTNSLNVMSLLEVAQKSEQANKPPTPQAQPKIDNSILPGYNNPPPGNKMPYEMPMVPPGFPPPKPPMPLFNGQMHPMLQAIMMGKIPPPVPLPPGMTPQHWAQMAANMFPPLPPPGMPPPMPSPFMNAPMPPQQQHHPAYHPYSQNRPYKEYRERKPNLPSTKTISDFAFDPYAGLMSKKEREWLIKIQLIQCMGTGDPWDDDYYYALWKDQNVLAKAREEWAVDIKPKYYTFHDTYPSDKYVPPVFNGSLGRPTHVSTAFPRQIIDLHNENGDEDDSQIGKVNNQKKLRTVLLRIENASLALLECRDVNYKQHKTEPTDVDMLDVRSKVSAIVQSIVTPDKLPTIMLIQKGRLLVAQLLAECNERLDSQSKCLIITTLVETLPLYSRKVPADANVQPLQRAIVNGLWSMDLLGFKQFRESFPIKILFAVSSKFSQQLCLSLLIGFVGRGELNREEQVFGTIGRWLSSESQEDLRLLYPVLNLEAVELDLLKLFEGLSLFPQNSIGYQLSDVLKLRIKHRPS</sequence>
<evidence type="ECO:0000313" key="4">
    <source>
        <dbReference type="EMBL" id="CAD5212179.1"/>
    </source>
</evidence>
<evidence type="ECO:0000256" key="1">
    <source>
        <dbReference type="ARBA" id="ARBA00004201"/>
    </source>
</evidence>
<evidence type="ECO:0008006" key="6">
    <source>
        <dbReference type="Google" id="ProtNLM"/>
    </source>
</evidence>
<dbReference type="InterPro" id="IPR039900">
    <property type="entry name" value="Pat1-like"/>
</dbReference>
<dbReference type="GO" id="GO:0000290">
    <property type="term" value="P:deadenylation-dependent decapping of nuclear-transcribed mRNA"/>
    <property type="evidence" value="ECO:0007669"/>
    <property type="project" value="InterPro"/>
</dbReference>
<dbReference type="AlphaFoldDB" id="A0A811K8U6"/>
<comment type="caution">
    <text evidence="4">The sequence shown here is derived from an EMBL/GenBank/DDBJ whole genome shotgun (WGS) entry which is preliminary data.</text>
</comment>
<dbReference type="GO" id="GO:0000932">
    <property type="term" value="C:P-body"/>
    <property type="evidence" value="ECO:0007669"/>
    <property type="project" value="UniProtKB-SubCell"/>
</dbReference>
<keyword evidence="2" id="KW-0963">Cytoplasm</keyword>
<evidence type="ECO:0000313" key="5">
    <source>
        <dbReference type="Proteomes" id="UP000614601"/>
    </source>
</evidence>
<dbReference type="EMBL" id="CAJFDH010000002">
    <property type="protein sequence ID" value="CAD5212179.1"/>
    <property type="molecule type" value="Genomic_DNA"/>
</dbReference>
<comment type="subcellular location">
    <subcellularLocation>
        <location evidence="1">Cytoplasm</location>
        <location evidence="1">P-body</location>
    </subcellularLocation>
</comment>
<reference evidence="4" key="1">
    <citation type="submission" date="2020-09" db="EMBL/GenBank/DDBJ databases">
        <authorList>
            <person name="Kikuchi T."/>
        </authorList>
    </citation>
    <scope>NUCLEOTIDE SEQUENCE</scope>
    <source>
        <strain evidence="4">SH1</strain>
    </source>
</reference>
<dbReference type="GO" id="GO:0003723">
    <property type="term" value="F:RNA binding"/>
    <property type="evidence" value="ECO:0007669"/>
    <property type="project" value="TreeGrafter"/>
</dbReference>
<feature type="region of interest" description="Disordered" evidence="3">
    <location>
        <begin position="220"/>
        <end position="240"/>
    </location>
</feature>
<feature type="compositionally biased region" description="Acidic residues" evidence="3">
    <location>
        <begin position="16"/>
        <end position="27"/>
    </location>
</feature>
<dbReference type="EMBL" id="CAJFCW020000002">
    <property type="protein sequence ID" value="CAG9095222.1"/>
    <property type="molecule type" value="Genomic_DNA"/>
</dbReference>
<dbReference type="OrthoDB" id="74835at2759"/>
<name>A0A811K8U6_9BILA</name>
<dbReference type="GO" id="GO:0033962">
    <property type="term" value="P:P-body assembly"/>
    <property type="evidence" value="ECO:0007669"/>
    <property type="project" value="TreeGrafter"/>
</dbReference>
<dbReference type="Proteomes" id="UP000614601">
    <property type="component" value="Unassembled WGS sequence"/>
</dbReference>